<keyword evidence="10 23" id="KW-0694">RNA-binding</keyword>
<dbReference type="EMBL" id="AP029263">
    <property type="protein sequence ID" value="BFF92502.1"/>
    <property type="molecule type" value="Genomic_DNA"/>
</dbReference>
<comment type="function">
    <text evidence="16">Necessary for the ATP-dependent first step of spliceosome assembly. Binds to the intron branch point sequence (BPS) 5'-UACUAAC-3' of the pre-mRNA. May act as transcription repressor.</text>
</comment>
<feature type="region of interest" description="Disordered" evidence="24">
    <location>
        <begin position="262"/>
        <end position="299"/>
    </location>
</feature>
<evidence type="ECO:0000256" key="21">
    <source>
        <dbReference type="ARBA" id="ARBA00083224"/>
    </source>
</evidence>
<dbReference type="GO" id="GO:0005681">
    <property type="term" value="C:spliceosomal complex"/>
    <property type="evidence" value="ECO:0007669"/>
    <property type="project" value="UniProtKB-KW"/>
</dbReference>
<dbReference type="InterPro" id="IPR001878">
    <property type="entry name" value="Znf_CCHC"/>
</dbReference>
<accession>A0AAU9FA33</accession>
<evidence type="ECO:0000256" key="12">
    <source>
        <dbReference type="ARBA" id="ARBA00023015"/>
    </source>
</evidence>
<dbReference type="PROSITE" id="PS50158">
    <property type="entry name" value="ZF_CCHC"/>
    <property type="match status" value="1"/>
</dbReference>
<dbReference type="FunFam" id="3.30.1370.10:FF:000016">
    <property type="entry name" value="Putative splicing factor 1"/>
    <property type="match status" value="1"/>
</dbReference>
<feature type="region of interest" description="Disordered" evidence="24">
    <location>
        <begin position="331"/>
        <end position="357"/>
    </location>
</feature>
<comment type="similarity">
    <text evidence="2">Belongs to the BBP/SF1 family.</text>
</comment>
<dbReference type="InterPro" id="IPR004087">
    <property type="entry name" value="KH_dom"/>
</dbReference>
<dbReference type="Gene3D" id="3.30.1370.10">
    <property type="entry name" value="K Homology domain, type 1"/>
    <property type="match status" value="1"/>
</dbReference>
<dbReference type="InterPro" id="IPR036612">
    <property type="entry name" value="KH_dom_type_1_sf"/>
</dbReference>
<organism evidence="26 27">
    <name type="scientific">Drosophila madeirensis</name>
    <name type="common">Fruit fly</name>
    <dbReference type="NCBI Taxonomy" id="30013"/>
    <lineage>
        <taxon>Eukaryota</taxon>
        <taxon>Metazoa</taxon>
        <taxon>Ecdysozoa</taxon>
        <taxon>Arthropoda</taxon>
        <taxon>Hexapoda</taxon>
        <taxon>Insecta</taxon>
        <taxon>Pterygota</taxon>
        <taxon>Neoptera</taxon>
        <taxon>Endopterygota</taxon>
        <taxon>Diptera</taxon>
        <taxon>Brachycera</taxon>
        <taxon>Muscomorpha</taxon>
        <taxon>Ephydroidea</taxon>
        <taxon>Drosophilidae</taxon>
        <taxon>Drosophila</taxon>
        <taxon>Sophophora</taxon>
    </lineage>
</organism>
<gene>
    <name evidence="26" type="ORF">DMAD_10542</name>
</gene>
<dbReference type="CDD" id="cd22382">
    <property type="entry name" value="KH-I_SF1"/>
    <property type="match status" value="1"/>
</dbReference>
<keyword evidence="6" id="KW-0479">Metal-binding</keyword>
<evidence type="ECO:0000313" key="27">
    <source>
        <dbReference type="Proteomes" id="UP001500889"/>
    </source>
</evidence>
<evidence type="ECO:0000256" key="6">
    <source>
        <dbReference type="ARBA" id="ARBA00022723"/>
    </source>
</evidence>
<protein>
    <recommendedName>
        <fullName evidence="17">Splicing factor 1</fullName>
    </recommendedName>
    <alternativeName>
        <fullName evidence="21">Mammalian branch point-binding protein</fullName>
    </alternativeName>
    <alternativeName>
        <fullName evidence="20">Transcription factor ZFM1</fullName>
    </alternativeName>
    <alternativeName>
        <fullName evidence="19">Zinc finger gene in MEN1 locus</fullName>
    </alternativeName>
    <alternativeName>
        <fullName evidence="18">Zinc finger protein 162</fullName>
    </alternativeName>
</protein>
<keyword evidence="12" id="KW-0805">Transcription regulation</keyword>
<evidence type="ECO:0000256" key="17">
    <source>
        <dbReference type="ARBA" id="ARBA00074240"/>
    </source>
</evidence>
<dbReference type="Proteomes" id="UP001500889">
    <property type="component" value="Chromosome O"/>
</dbReference>
<dbReference type="PANTHER" id="PTHR11208:SF45">
    <property type="entry name" value="SPLICING FACTOR 1"/>
    <property type="match status" value="1"/>
</dbReference>
<keyword evidence="3" id="KW-0678">Repressor</keyword>
<evidence type="ECO:0000259" key="25">
    <source>
        <dbReference type="PROSITE" id="PS50158"/>
    </source>
</evidence>
<evidence type="ECO:0000256" key="19">
    <source>
        <dbReference type="ARBA" id="ARBA00075641"/>
    </source>
</evidence>
<feature type="compositionally biased region" description="Pro residues" evidence="24">
    <location>
        <begin position="775"/>
        <end position="802"/>
    </location>
</feature>
<dbReference type="GO" id="GO:0003729">
    <property type="term" value="F:mRNA binding"/>
    <property type="evidence" value="ECO:0007669"/>
    <property type="project" value="TreeGrafter"/>
</dbReference>
<keyword evidence="27" id="KW-1185">Reference proteome</keyword>
<evidence type="ECO:0000256" key="7">
    <source>
        <dbReference type="ARBA" id="ARBA00022728"/>
    </source>
</evidence>
<dbReference type="GO" id="GO:0008270">
    <property type="term" value="F:zinc ion binding"/>
    <property type="evidence" value="ECO:0007669"/>
    <property type="project" value="UniProtKB-KW"/>
</dbReference>
<dbReference type="PROSITE" id="PS50084">
    <property type="entry name" value="KH_TYPE_1"/>
    <property type="match status" value="1"/>
</dbReference>
<evidence type="ECO:0000256" key="3">
    <source>
        <dbReference type="ARBA" id="ARBA00022491"/>
    </source>
</evidence>
<feature type="compositionally biased region" description="Basic and acidic residues" evidence="24">
    <location>
        <begin position="215"/>
        <end position="230"/>
    </location>
</feature>
<dbReference type="Gene3D" id="4.10.60.10">
    <property type="entry name" value="Zinc finger, CCHC-type"/>
    <property type="match status" value="1"/>
</dbReference>
<keyword evidence="7" id="KW-0747">Spliceosome</keyword>
<evidence type="ECO:0000256" key="8">
    <source>
        <dbReference type="ARBA" id="ARBA00022771"/>
    </source>
</evidence>
<keyword evidence="8 22" id="KW-0863">Zinc-finger</keyword>
<evidence type="ECO:0000256" key="15">
    <source>
        <dbReference type="ARBA" id="ARBA00023242"/>
    </source>
</evidence>
<dbReference type="InterPro" id="IPR032570">
    <property type="entry name" value="SF1-HH"/>
</dbReference>
<evidence type="ECO:0000256" key="2">
    <source>
        <dbReference type="ARBA" id="ARBA00010382"/>
    </source>
</evidence>
<evidence type="ECO:0000256" key="4">
    <source>
        <dbReference type="ARBA" id="ARBA00022553"/>
    </source>
</evidence>
<dbReference type="Gene3D" id="6.10.140.1790">
    <property type="match status" value="1"/>
</dbReference>
<feature type="compositionally biased region" description="Low complexity" evidence="24">
    <location>
        <begin position="13"/>
        <end position="26"/>
    </location>
</feature>
<keyword evidence="15" id="KW-0539">Nucleus</keyword>
<dbReference type="AlphaFoldDB" id="A0AAU9FA33"/>
<feature type="region of interest" description="Disordered" evidence="24">
    <location>
        <begin position="1"/>
        <end position="230"/>
    </location>
</feature>
<dbReference type="Pfam" id="PF22675">
    <property type="entry name" value="KH-I_KHDC4-BBP"/>
    <property type="match status" value="1"/>
</dbReference>
<feature type="compositionally biased region" description="Pro residues" evidence="24">
    <location>
        <begin position="727"/>
        <end position="762"/>
    </location>
</feature>
<feature type="compositionally biased region" description="Basic and acidic residues" evidence="24">
    <location>
        <begin position="30"/>
        <end position="115"/>
    </location>
</feature>
<dbReference type="InterPro" id="IPR055256">
    <property type="entry name" value="KH_1_KHDC4/BBP-like"/>
</dbReference>
<feature type="region of interest" description="Disordered" evidence="24">
    <location>
        <begin position="727"/>
        <end position="802"/>
    </location>
</feature>
<feature type="region of interest" description="Disordered" evidence="24">
    <location>
        <begin position="625"/>
        <end position="648"/>
    </location>
</feature>
<feature type="compositionally biased region" description="Polar residues" evidence="24">
    <location>
        <begin position="627"/>
        <end position="639"/>
    </location>
</feature>
<dbReference type="InterPro" id="IPR045071">
    <property type="entry name" value="BBP-like"/>
</dbReference>
<keyword evidence="14" id="KW-0508">mRNA splicing</keyword>
<evidence type="ECO:0000256" key="10">
    <source>
        <dbReference type="ARBA" id="ARBA00022884"/>
    </source>
</evidence>
<dbReference type="GO" id="GO:0048024">
    <property type="term" value="P:regulation of mRNA splicing, via spliceosome"/>
    <property type="evidence" value="ECO:0007669"/>
    <property type="project" value="TreeGrafter"/>
</dbReference>
<evidence type="ECO:0000256" key="18">
    <source>
        <dbReference type="ARBA" id="ARBA00075476"/>
    </source>
</evidence>
<proteinExistence type="inferred from homology"/>
<evidence type="ECO:0000256" key="20">
    <source>
        <dbReference type="ARBA" id="ARBA00082911"/>
    </source>
</evidence>
<dbReference type="SMART" id="SM00343">
    <property type="entry name" value="ZnF_C2HC"/>
    <property type="match status" value="2"/>
</dbReference>
<evidence type="ECO:0000313" key="26">
    <source>
        <dbReference type="EMBL" id="BFF92502.1"/>
    </source>
</evidence>
<keyword evidence="4" id="KW-0597">Phosphoprotein</keyword>
<evidence type="ECO:0000256" key="23">
    <source>
        <dbReference type="PROSITE-ProRule" id="PRU00117"/>
    </source>
</evidence>
<comment type="subcellular location">
    <subcellularLocation>
        <location evidence="1">Nucleus</location>
    </subcellularLocation>
</comment>
<evidence type="ECO:0000256" key="24">
    <source>
        <dbReference type="SAM" id="MobiDB-lite"/>
    </source>
</evidence>
<evidence type="ECO:0000256" key="14">
    <source>
        <dbReference type="ARBA" id="ARBA00023187"/>
    </source>
</evidence>
<feature type="domain" description="CCHC-type" evidence="25">
    <location>
        <begin position="550"/>
        <end position="565"/>
    </location>
</feature>
<reference evidence="26 27" key="1">
    <citation type="submission" date="2024-02" db="EMBL/GenBank/DDBJ databases">
        <title>A chromosome-level genome assembly of Drosophila madeirensis, a fruit fly species endemic to Madeira island.</title>
        <authorList>
            <person name="Tomihara K."/>
            <person name="Llopart A."/>
            <person name="Yamamoto D."/>
        </authorList>
    </citation>
    <scope>NUCLEOTIDE SEQUENCE [LARGE SCALE GENOMIC DNA]</scope>
    <source>
        <strain evidence="26 27">RF1</strain>
    </source>
</reference>
<sequence>MSTPPPDLLLAVAGRESSSAAANGGSSSRGGDKERSRSKDRSRDKEKDKERDKKRRDRDSKDRDSRRRESRDRDRDVRDRDRDRDRDRERDRERERDRDSRTNRSHSRNHDDTERRRKRSRSKERERKRDRDRDSRSRRSSSRGGREDFNRNHRRRSRSRSYERRRNERGGRDQQRNSRERSSRERTHVNPFDTSNNRSSMNREPEVRIPSLFDRPQHSLDTIREEPRESRFDLSQTLQELMGNASGNKGFASFFNNQNSNDSMSNGAVDNPFDSAAEGKRKRKSRWGGTENDKTFIPGMPTILPSTLDPAQQEAYLVQFQIEEISRKLRTGDLGITQNPEERSPSPEPIYSSDGKRLNTREFRYRKRLEEQRHQLIVKMQAVNPEFKPPADYKPPVTRVSDKVLIPQEQHPDINFVGLLIGPRGNTLKAMEKDTGAKIIIRGKGSVKEGKVGRKDGQPLPGEDEPLHAFITAPNPEAVRKAVDKIKDVIRQGIEVPEGHNDLRRMQLRELAQLNGTLRENDILRCTCGSTDHKSWQCPDKPIITNTIVCTSCGGTGHLTKDCRNKRPGSGAPGMACEDSQAKIDEEYMSLMAELGEGPPPAASKPEPPAAPQLHRASYSIFDKKPSQMQAIQSPPSSSSRDHQRDLGGWGAAAHEHAMGMEHGMGGMDHNMGMEHGMGGMEPHNLGMDLGIGMGMDHGMSSYVPAPPGAQATPPMPPPLMPWMSAPQPPPPATEPMNPPIPGTLPPLIPPPPGTSAPPMPPWGSGYSGWGGGYAPPPPPPCGPPPPALSLSQPPPPPPPAI</sequence>
<dbReference type="GO" id="GO:0005654">
    <property type="term" value="C:nucleoplasm"/>
    <property type="evidence" value="ECO:0007669"/>
    <property type="project" value="UniProtKB-ARBA"/>
</dbReference>
<dbReference type="SUPFAM" id="SSF57756">
    <property type="entry name" value="Retrovirus zinc finger-like domains"/>
    <property type="match status" value="1"/>
</dbReference>
<evidence type="ECO:0000256" key="16">
    <source>
        <dbReference type="ARBA" id="ARBA00055181"/>
    </source>
</evidence>
<evidence type="ECO:0000256" key="5">
    <source>
        <dbReference type="ARBA" id="ARBA00022664"/>
    </source>
</evidence>
<evidence type="ECO:0000256" key="22">
    <source>
        <dbReference type="PROSITE-ProRule" id="PRU00047"/>
    </source>
</evidence>
<dbReference type="PANTHER" id="PTHR11208">
    <property type="entry name" value="RNA-BINDING PROTEIN RELATED"/>
    <property type="match status" value="1"/>
</dbReference>
<feature type="compositionally biased region" description="Basic and acidic residues" evidence="24">
    <location>
        <begin position="123"/>
        <end position="137"/>
    </location>
</feature>
<dbReference type="InterPro" id="IPR047086">
    <property type="entry name" value="SF1-HH_sf"/>
</dbReference>
<keyword evidence="9" id="KW-0862">Zinc</keyword>
<dbReference type="Pfam" id="PF16275">
    <property type="entry name" value="SF1-HH"/>
    <property type="match status" value="1"/>
</dbReference>
<evidence type="ECO:0000256" key="13">
    <source>
        <dbReference type="ARBA" id="ARBA00023163"/>
    </source>
</evidence>
<keyword evidence="5" id="KW-0507">mRNA processing</keyword>
<name>A0AAU9FA33_DROMD</name>
<feature type="compositionally biased region" description="Basic and acidic residues" evidence="24">
    <location>
        <begin position="160"/>
        <end position="188"/>
    </location>
</feature>
<keyword evidence="11" id="KW-0007">Acetylation</keyword>
<evidence type="ECO:0000256" key="1">
    <source>
        <dbReference type="ARBA" id="ARBA00004123"/>
    </source>
</evidence>
<dbReference type="GO" id="GO:0008380">
    <property type="term" value="P:RNA splicing"/>
    <property type="evidence" value="ECO:0007669"/>
    <property type="project" value="UniProtKB-KW"/>
</dbReference>
<keyword evidence="13" id="KW-0804">Transcription</keyword>
<evidence type="ECO:0000256" key="9">
    <source>
        <dbReference type="ARBA" id="ARBA00022833"/>
    </source>
</evidence>
<dbReference type="FunFam" id="4.10.60.10:FF:000031">
    <property type="entry name" value="splicing factor 1"/>
    <property type="match status" value="1"/>
</dbReference>
<dbReference type="SMART" id="SM00322">
    <property type="entry name" value="KH"/>
    <property type="match status" value="1"/>
</dbReference>
<dbReference type="GO" id="GO:0006397">
    <property type="term" value="P:mRNA processing"/>
    <property type="evidence" value="ECO:0007669"/>
    <property type="project" value="UniProtKB-KW"/>
</dbReference>
<evidence type="ECO:0000256" key="11">
    <source>
        <dbReference type="ARBA" id="ARBA00022990"/>
    </source>
</evidence>
<dbReference type="InterPro" id="IPR036875">
    <property type="entry name" value="Znf_CCHC_sf"/>
</dbReference>
<dbReference type="SUPFAM" id="SSF54791">
    <property type="entry name" value="Eukaryotic type KH-domain (KH-domain type I)"/>
    <property type="match status" value="1"/>
</dbReference>